<gene>
    <name evidence="2" type="ORF">KAK11_21640</name>
</gene>
<reference evidence="2 3" key="1">
    <citation type="submission" date="2021-04" db="EMBL/GenBank/DDBJ databases">
        <title>The genome sequence of type strain Ideonella paludis KCTC 32238.</title>
        <authorList>
            <person name="Liu Y."/>
        </authorList>
    </citation>
    <scope>NUCLEOTIDE SEQUENCE [LARGE SCALE GENOMIC DNA]</scope>
    <source>
        <strain evidence="2 3">KCTC 32238</strain>
    </source>
</reference>
<dbReference type="RefSeq" id="WP_210811703.1">
    <property type="nucleotide sequence ID" value="NZ_JAGQDG010000021.1"/>
</dbReference>
<evidence type="ECO:0000313" key="2">
    <source>
        <dbReference type="EMBL" id="MBQ0937940.1"/>
    </source>
</evidence>
<protein>
    <submittedName>
        <fullName evidence="2">Uncharacterized protein</fullName>
    </submittedName>
</protein>
<keyword evidence="3" id="KW-1185">Reference proteome</keyword>
<name>A0ABS5E3E6_9BURK</name>
<organism evidence="2 3">
    <name type="scientific">Ideonella paludis</name>
    <dbReference type="NCBI Taxonomy" id="1233411"/>
    <lineage>
        <taxon>Bacteria</taxon>
        <taxon>Pseudomonadati</taxon>
        <taxon>Pseudomonadota</taxon>
        <taxon>Betaproteobacteria</taxon>
        <taxon>Burkholderiales</taxon>
        <taxon>Sphaerotilaceae</taxon>
        <taxon>Ideonella</taxon>
    </lineage>
</organism>
<dbReference type="EMBL" id="JAGQDG010000021">
    <property type="protein sequence ID" value="MBQ0937940.1"/>
    <property type="molecule type" value="Genomic_DNA"/>
</dbReference>
<accession>A0ABS5E3E6</accession>
<proteinExistence type="predicted"/>
<feature type="region of interest" description="Disordered" evidence="1">
    <location>
        <begin position="1"/>
        <end position="21"/>
    </location>
</feature>
<evidence type="ECO:0000313" key="3">
    <source>
        <dbReference type="Proteomes" id="UP000672097"/>
    </source>
</evidence>
<dbReference type="Proteomes" id="UP000672097">
    <property type="component" value="Unassembled WGS sequence"/>
</dbReference>
<sequence length="114" mass="12322">MSVDLNHGERPAAPPRPLGERHQLTSEAFRSFVVSYGRLLPLAKPSPFAEKDIVQKLMAYSGGLTGRVTKLLAQADELAIRTKTESISMDLLEEAAAAGTFKLTARTQAESAQP</sequence>
<evidence type="ECO:0000256" key="1">
    <source>
        <dbReference type="SAM" id="MobiDB-lite"/>
    </source>
</evidence>
<comment type="caution">
    <text evidence="2">The sequence shown here is derived from an EMBL/GenBank/DDBJ whole genome shotgun (WGS) entry which is preliminary data.</text>
</comment>
<feature type="compositionally biased region" description="Basic and acidic residues" evidence="1">
    <location>
        <begin position="1"/>
        <end position="10"/>
    </location>
</feature>